<dbReference type="GO" id="GO:0008270">
    <property type="term" value="F:zinc ion binding"/>
    <property type="evidence" value="ECO:0007669"/>
    <property type="project" value="UniProtKB-KW"/>
</dbReference>
<name>A0A4P6XM16_9ASCO</name>
<dbReference type="GO" id="GO:0045041">
    <property type="term" value="P:protein import into mitochondrial intermembrane space"/>
    <property type="evidence" value="ECO:0007669"/>
    <property type="project" value="TreeGrafter"/>
</dbReference>
<organism evidence="6 7">
    <name type="scientific">Metschnikowia aff. pulcherrima</name>
    <dbReference type="NCBI Taxonomy" id="2163413"/>
    <lineage>
        <taxon>Eukaryota</taxon>
        <taxon>Fungi</taxon>
        <taxon>Dikarya</taxon>
        <taxon>Ascomycota</taxon>
        <taxon>Saccharomycotina</taxon>
        <taxon>Pichiomycetes</taxon>
        <taxon>Metschnikowiaceae</taxon>
        <taxon>Metschnikowia</taxon>
    </lineage>
</organism>
<dbReference type="Pfam" id="PF05495">
    <property type="entry name" value="zf-CHY"/>
    <property type="match status" value="1"/>
</dbReference>
<dbReference type="AlphaFoldDB" id="A0A4P6XM16"/>
<dbReference type="InterPro" id="IPR052604">
    <property type="entry name" value="Mito_Tim_assembly_helper"/>
</dbReference>
<protein>
    <submittedName>
        <fullName evidence="6">Uncharacterized protein, contains Zn-finger domain of CHY type</fullName>
    </submittedName>
</protein>
<evidence type="ECO:0000256" key="4">
    <source>
        <dbReference type="PROSITE-ProRule" id="PRU00601"/>
    </source>
</evidence>
<dbReference type="InterPro" id="IPR037274">
    <property type="entry name" value="Znf_CHY_sf"/>
</dbReference>
<dbReference type="GO" id="GO:0005758">
    <property type="term" value="C:mitochondrial intermembrane space"/>
    <property type="evidence" value="ECO:0007669"/>
    <property type="project" value="TreeGrafter"/>
</dbReference>
<dbReference type="STRING" id="2163413.A0A4P6XM16"/>
<dbReference type="PROSITE" id="PS51266">
    <property type="entry name" value="ZF_CHY"/>
    <property type="match status" value="1"/>
</dbReference>
<keyword evidence="1" id="KW-0479">Metal-binding</keyword>
<proteinExistence type="predicted"/>
<feature type="domain" description="CHY-type" evidence="5">
    <location>
        <begin position="36"/>
        <end position="119"/>
    </location>
</feature>
<keyword evidence="3" id="KW-0862">Zinc</keyword>
<evidence type="ECO:0000313" key="6">
    <source>
        <dbReference type="EMBL" id="QBM88432.1"/>
    </source>
</evidence>
<evidence type="ECO:0000313" key="7">
    <source>
        <dbReference type="Proteomes" id="UP000292447"/>
    </source>
</evidence>
<reference evidence="7" key="1">
    <citation type="submission" date="2019-03" db="EMBL/GenBank/DDBJ databases">
        <title>Snf2 controls pulcherriminic acid biosynthesis and connects pigmentation and antifungal activity of the yeast Metschnikowia pulcherrima.</title>
        <authorList>
            <person name="Gore-Lloyd D."/>
            <person name="Sumann I."/>
            <person name="Brachmann A.O."/>
            <person name="Schneeberger K."/>
            <person name="Ortiz-Merino R.A."/>
            <person name="Moreno-Beltran M."/>
            <person name="Schlaefli M."/>
            <person name="Kirner P."/>
            <person name="Santos Kron A."/>
            <person name="Wolfe K.H."/>
            <person name="Piel J."/>
            <person name="Ahrens C.H."/>
            <person name="Henk D."/>
            <person name="Freimoser F.M."/>
        </authorList>
    </citation>
    <scope>NUCLEOTIDE SEQUENCE [LARGE SCALE GENOMIC DNA]</scope>
    <source>
        <strain evidence="7">APC 1.2</strain>
    </source>
</reference>
<dbReference type="PANTHER" id="PTHR28082">
    <property type="entry name" value="ZINC FINGER PROTEIN"/>
    <property type="match status" value="1"/>
</dbReference>
<dbReference type="PANTHER" id="PTHR28082:SF1">
    <property type="entry name" value="HELPER OF TIM PROTEIN 13"/>
    <property type="match status" value="1"/>
</dbReference>
<dbReference type="SUPFAM" id="SSF161219">
    <property type="entry name" value="CHY zinc finger-like"/>
    <property type="match status" value="1"/>
</dbReference>
<sequence length="136" mass="15669">MSRAKLTQSLKKRLPNSPSEQIIKGTTFMTRVHGAVVDDKTRCAHYHLVLDIIAIKFKCCGRYYPCYQCHEEISGHSIQRWRRDELKSGHKVILCGECKKTLTFDEYSNNGAKCLCCDANFNPKCALHYDLYFDLS</sequence>
<keyword evidence="2 4" id="KW-0863">Zinc-finger</keyword>
<gene>
    <name evidence="6" type="primary">MPUL0C04000</name>
    <name evidence="6" type="ORF">METSCH_C04000</name>
</gene>
<dbReference type="EMBL" id="CP034458">
    <property type="protein sequence ID" value="QBM88432.1"/>
    <property type="molecule type" value="Genomic_DNA"/>
</dbReference>
<evidence type="ECO:0000259" key="5">
    <source>
        <dbReference type="PROSITE" id="PS51266"/>
    </source>
</evidence>
<dbReference type="Proteomes" id="UP000292447">
    <property type="component" value="Chromosome III"/>
</dbReference>
<keyword evidence="7" id="KW-1185">Reference proteome</keyword>
<evidence type="ECO:0000256" key="3">
    <source>
        <dbReference type="ARBA" id="ARBA00022833"/>
    </source>
</evidence>
<evidence type="ECO:0000256" key="1">
    <source>
        <dbReference type="ARBA" id="ARBA00022723"/>
    </source>
</evidence>
<evidence type="ECO:0000256" key="2">
    <source>
        <dbReference type="ARBA" id="ARBA00022771"/>
    </source>
</evidence>
<accession>A0A4P6XM16</accession>
<dbReference type="InterPro" id="IPR008913">
    <property type="entry name" value="Znf_CHY"/>
</dbReference>